<dbReference type="InterPro" id="IPR036291">
    <property type="entry name" value="NAD(P)-bd_dom_sf"/>
</dbReference>
<dbReference type="InterPro" id="IPR001509">
    <property type="entry name" value="Epimerase_deHydtase"/>
</dbReference>
<gene>
    <name evidence="2" type="ORF">MUN87_09085</name>
</gene>
<feature type="domain" description="NAD-dependent epimerase/dehydratase" evidence="1">
    <location>
        <begin position="31"/>
        <end position="195"/>
    </location>
</feature>
<dbReference type="Proteomes" id="UP000831537">
    <property type="component" value="Chromosome"/>
</dbReference>
<dbReference type="Pfam" id="PF01370">
    <property type="entry name" value="Epimerase"/>
    <property type="match status" value="1"/>
</dbReference>
<protein>
    <submittedName>
        <fullName evidence="2">NAD-dependent epimerase/dehydratase family protein</fullName>
    </submittedName>
</protein>
<evidence type="ECO:0000259" key="1">
    <source>
        <dbReference type="Pfam" id="PF01370"/>
    </source>
</evidence>
<dbReference type="PANTHER" id="PTHR43245">
    <property type="entry name" value="BIFUNCTIONAL POLYMYXIN RESISTANCE PROTEIN ARNA"/>
    <property type="match status" value="1"/>
</dbReference>
<dbReference type="Gene3D" id="3.40.50.720">
    <property type="entry name" value="NAD(P)-binding Rossmann-like Domain"/>
    <property type="match status" value="1"/>
</dbReference>
<dbReference type="RefSeq" id="WP_244747453.1">
    <property type="nucleotide sequence ID" value="NZ_CP095071.1"/>
</dbReference>
<proteinExistence type="predicted"/>
<dbReference type="InterPro" id="IPR050177">
    <property type="entry name" value="Lipid_A_modif_metabolic_enz"/>
</dbReference>
<name>A0ABY4GS94_9BACI</name>
<reference evidence="2 3" key="1">
    <citation type="submission" date="2022-04" db="EMBL/GenBank/DDBJ databases">
        <title>Gracilibacillus sp. isolated from saltern.</title>
        <authorList>
            <person name="Won M."/>
            <person name="Lee C.-M."/>
            <person name="Woen H.-Y."/>
            <person name="Kwon S.-W."/>
        </authorList>
    </citation>
    <scope>NUCLEOTIDE SEQUENCE [LARGE SCALE GENOMIC DNA]</scope>
    <source>
        <strain evidence="2 3">SSPM10-3</strain>
    </source>
</reference>
<organism evidence="2 3">
    <name type="scientific">Gracilibacillus salinarum</name>
    <dbReference type="NCBI Taxonomy" id="2932255"/>
    <lineage>
        <taxon>Bacteria</taxon>
        <taxon>Bacillati</taxon>
        <taxon>Bacillota</taxon>
        <taxon>Bacilli</taxon>
        <taxon>Bacillales</taxon>
        <taxon>Bacillaceae</taxon>
        <taxon>Gracilibacillus</taxon>
    </lineage>
</organism>
<keyword evidence="3" id="KW-1185">Reference proteome</keyword>
<evidence type="ECO:0000313" key="2">
    <source>
        <dbReference type="EMBL" id="UOQ87015.1"/>
    </source>
</evidence>
<sequence length="291" mass="33514">MKKILITGVNSYIGTSFQGWVSQYPDMYSVDFINIRDDQWKENSFSGYDVIFHTAAIVHVKENDTDKYFKVNRDLTVKLAKKAKEEGVRQFIFMSTMGVYGKESGYITEETTPTPKTFYAKSKYEAEKLLFEMNSKNFCIATLRPPIVYGRGCPGNYSRLANMAIKLPLFPDIDNKRSMIYIDNLTEFIRLLIDFKGRGVFFPQNKEFVNTTELVKLIAAYHGKKIKTSNVINWAVSMGLKQSGTFKKVFGSFIYEQQMPGSQGVFMNGNILDYEVVSFKESIKRTEYYIM</sequence>
<accession>A0ABY4GS94</accession>
<evidence type="ECO:0000313" key="3">
    <source>
        <dbReference type="Proteomes" id="UP000831537"/>
    </source>
</evidence>
<dbReference type="EMBL" id="CP095071">
    <property type="protein sequence ID" value="UOQ87015.1"/>
    <property type="molecule type" value="Genomic_DNA"/>
</dbReference>
<dbReference type="PANTHER" id="PTHR43245:SF58">
    <property type="entry name" value="BLL5923 PROTEIN"/>
    <property type="match status" value="1"/>
</dbReference>
<dbReference type="SUPFAM" id="SSF51735">
    <property type="entry name" value="NAD(P)-binding Rossmann-fold domains"/>
    <property type="match status" value="1"/>
</dbReference>